<comment type="caution">
    <text evidence="2">The sequence shown here is derived from an EMBL/GenBank/DDBJ whole genome shotgun (WGS) entry which is preliminary data.</text>
</comment>
<accession>A0A9K3NAN2</accession>
<sequence>MFSCKPSIRMRRVVGTAAISLRILLQFKYFGVYWAFFLKIDRCDSTFASYYF</sequence>
<proteinExistence type="predicted"/>
<dbReference type="EMBL" id="MNCJ02000324">
    <property type="protein sequence ID" value="KAF5792845.1"/>
    <property type="molecule type" value="Genomic_DNA"/>
</dbReference>
<reference evidence="2" key="1">
    <citation type="journal article" date="2017" name="Nature">
        <title>The sunflower genome provides insights into oil metabolism, flowering and Asterid evolution.</title>
        <authorList>
            <person name="Badouin H."/>
            <person name="Gouzy J."/>
            <person name="Grassa C.J."/>
            <person name="Murat F."/>
            <person name="Staton S.E."/>
            <person name="Cottret L."/>
            <person name="Lelandais-Briere C."/>
            <person name="Owens G.L."/>
            <person name="Carrere S."/>
            <person name="Mayjonade B."/>
            <person name="Legrand L."/>
            <person name="Gill N."/>
            <person name="Kane N.C."/>
            <person name="Bowers J.E."/>
            <person name="Hubner S."/>
            <person name="Bellec A."/>
            <person name="Berard A."/>
            <person name="Berges H."/>
            <person name="Blanchet N."/>
            <person name="Boniface M.C."/>
            <person name="Brunel D."/>
            <person name="Catrice O."/>
            <person name="Chaidir N."/>
            <person name="Claudel C."/>
            <person name="Donnadieu C."/>
            <person name="Faraut T."/>
            <person name="Fievet G."/>
            <person name="Helmstetter N."/>
            <person name="King M."/>
            <person name="Knapp S.J."/>
            <person name="Lai Z."/>
            <person name="Le Paslier M.C."/>
            <person name="Lippi Y."/>
            <person name="Lorenzon L."/>
            <person name="Mandel J.R."/>
            <person name="Marage G."/>
            <person name="Marchand G."/>
            <person name="Marquand E."/>
            <person name="Bret-Mestries E."/>
            <person name="Morien E."/>
            <person name="Nambeesan S."/>
            <person name="Nguyen T."/>
            <person name="Pegot-Espagnet P."/>
            <person name="Pouilly N."/>
            <person name="Raftis F."/>
            <person name="Sallet E."/>
            <person name="Schiex T."/>
            <person name="Thomas J."/>
            <person name="Vandecasteele C."/>
            <person name="Vares D."/>
            <person name="Vear F."/>
            <person name="Vautrin S."/>
            <person name="Crespi M."/>
            <person name="Mangin B."/>
            <person name="Burke J.M."/>
            <person name="Salse J."/>
            <person name="Munos S."/>
            <person name="Vincourt P."/>
            <person name="Rieseberg L.H."/>
            <person name="Langlade N.B."/>
        </authorList>
    </citation>
    <scope>NUCLEOTIDE SEQUENCE</scope>
    <source>
        <tissue evidence="2">Leaves</tissue>
    </source>
</reference>
<dbReference type="Proteomes" id="UP000215914">
    <property type="component" value="Unassembled WGS sequence"/>
</dbReference>
<protein>
    <submittedName>
        <fullName evidence="2">Uncharacterized protein</fullName>
    </submittedName>
</protein>
<feature type="transmembrane region" description="Helical" evidence="1">
    <location>
        <begin position="12"/>
        <end position="36"/>
    </location>
</feature>
<evidence type="ECO:0000313" key="3">
    <source>
        <dbReference type="Proteomes" id="UP000215914"/>
    </source>
</evidence>
<reference evidence="2" key="2">
    <citation type="submission" date="2020-06" db="EMBL/GenBank/DDBJ databases">
        <title>Helianthus annuus Genome sequencing and assembly Release 2.</title>
        <authorList>
            <person name="Gouzy J."/>
            <person name="Langlade N."/>
            <person name="Munos S."/>
        </authorList>
    </citation>
    <scope>NUCLEOTIDE SEQUENCE</scope>
    <source>
        <tissue evidence="2">Leaves</tissue>
    </source>
</reference>
<keyword evidence="1" id="KW-0812">Transmembrane</keyword>
<dbReference type="AlphaFoldDB" id="A0A9K3NAN2"/>
<evidence type="ECO:0000256" key="1">
    <source>
        <dbReference type="SAM" id="Phobius"/>
    </source>
</evidence>
<gene>
    <name evidence="2" type="ORF">HanXRQr2_Chr09g0410611</name>
</gene>
<keyword evidence="1" id="KW-1133">Transmembrane helix</keyword>
<organism evidence="2 3">
    <name type="scientific">Helianthus annuus</name>
    <name type="common">Common sunflower</name>
    <dbReference type="NCBI Taxonomy" id="4232"/>
    <lineage>
        <taxon>Eukaryota</taxon>
        <taxon>Viridiplantae</taxon>
        <taxon>Streptophyta</taxon>
        <taxon>Embryophyta</taxon>
        <taxon>Tracheophyta</taxon>
        <taxon>Spermatophyta</taxon>
        <taxon>Magnoliopsida</taxon>
        <taxon>eudicotyledons</taxon>
        <taxon>Gunneridae</taxon>
        <taxon>Pentapetalae</taxon>
        <taxon>asterids</taxon>
        <taxon>campanulids</taxon>
        <taxon>Asterales</taxon>
        <taxon>Asteraceae</taxon>
        <taxon>Asteroideae</taxon>
        <taxon>Heliantheae alliance</taxon>
        <taxon>Heliantheae</taxon>
        <taxon>Helianthus</taxon>
    </lineage>
</organism>
<dbReference type="Gramene" id="mRNA:HanXRQr2_Chr09g0410611">
    <property type="protein sequence ID" value="CDS:HanXRQr2_Chr09g0410611.1"/>
    <property type="gene ID" value="HanXRQr2_Chr09g0410611"/>
</dbReference>
<evidence type="ECO:0000313" key="2">
    <source>
        <dbReference type="EMBL" id="KAF5792845.1"/>
    </source>
</evidence>
<keyword evidence="1" id="KW-0472">Membrane</keyword>
<keyword evidence="3" id="KW-1185">Reference proteome</keyword>
<name>A0A9K3NAN2_HELAN</name>